<feature type="domain" description="AB hydrolase-1" evidence="1">
    <location>
        <begin position="33"/>
        <end position="296"/>
    </location>
</feature>
<gene>
    <name evidence="2" type="ORF">LPB072_05335</name>
    <name evidence="3" type="ORF">LPB72_07915</name>
</gene>
<evidence type="ECO:0000259" key="1">
    <source>
        <dbReference type="Pfam" id="PF00561"/>
    </source>
</evidence>
<dbReference type="AlphaFoldDB" id="A0A167ICV8"/>
<organism evidence="2 5">
    <name type="scientific">Hydrogenophaga crassostreae</name>
    <dbReference type="NCBI Taxonomy" id="1763535"/>
    <lineage>
        <taxon>Bacteria</taxon>
        <taxon>Pseudomonadati</taxon>
        <taxon>Pseudomonadota</taxon>
        <taxon>Betaproteobacteria</taxon>
        <taxon>Burkholderiales</taxon>
        <taxon>Comamonadaceae</taxon>
        <taxon>Hydrogenophaga</taxon>
    </lineage>
</organism>
<dbReference type="InterPro" id="IPR050266">
    <property type="entry name" value="AB_hydrolase_sf"/>
</dbReference>
<reference evidence="2 5" key="2">
    <citation type="submission" date="2016-10" db="EMBL/GenBank/DDBJ databases">
        <title>Hydorgenophaga sp. LPB0072 isolated from gastropod.</title>
        <authorList>
            <person name="Kim E."/>
            <person name="Yi H."/>
        </authorList>
    </citation>
    <scope>NUCLEOTIDE SEQUENCE [LARGE SCALE GENOMIC DNA]</scope>
    <source>
        <strain evidence="2 5">LPB0072</strain>
    </source>
</reference>
<dbReference type="Proteomes" id="UP000185680">
    <property type="component" value="Chromosome"/>
</dbReference>
<dbReference type="OrthoDB" id="149912at2"/>
<sequence length="311" mass="35065">MYQALKPSRSTFVPIRDHQYHVLQWGERQPDHPPLVLVHGWMDVAASWQFMVDALTQNRWIIAPDWRGFGQSRLIGADQANAASVDCYWFPDYLADLDALLDHFAGEGAAVDLVGHSMGGNIAMMYGGVRPERINRLVNLEGFGLPATRPAQAPERYAKWMDELKALRRGETALKDYDSVDGVARRLMKTNPRLGEDKATWLASHWAAPNAQGRWAILGEPAHKISNAHIYQVEETLATYRRISAPVLSITASDDSLSQWWKGQFTLAEYLERLIQVPQVESAVIQDAGHMMHHDQPQALAALLERFFTAR</sequence>
<dbReference type="InterPro" id="IPR000639">
    <property type="entry name" value="Epox_hydrolase-like"/>
</dbReference>
<dbReference type="PANTHER" id="PTHR43798:SF33">
    <property type="entry name" value="HYDROLASE, PUTATIVE (AFU_ORTHOLOGUE AFUA_2G14860)-RELATED"/>
    <property type="match status" value="1"/>
</dbReference>
<dbReference type="Gene3D" id="3.40.50.1820">
    <property type="entry name" value="alpha/beta hydrolase"/>
    <property type="match status" value="1"/>
</dbReference>
<dbReference type="GO" id="GO:0016020">
    <property type="term" value="C:membrane"/>
    <property type="evidence" value="ECO:0007669"/>
    <property type="project" value="TreeGrafter"/>
</dbReference>
<dbReference type="PRINTS" id="PR00412">
    <property type="entry name" value="EPOXHYDRLASE"/>
</dbReference>
<keyword evidence="2" id="KW-0378">Hydrolase</keyword>
<dbReference type="PANTHER" id="PTHR43798">
    <property type="entry name" value="MONOACYLGLYCEROL LIPASE"/>
    <property type="match status" value="1"/>
</dbReference>
<evidence type="ECO:0000313" key="2">
    <source>
        <dbReference type="EMBL" id="AOW12362.1"/>
    </source>
</evidence>
<dbReference type="EMBL" id="LVWD01000008">
    <property type="protein sequence ID" value="OAD42523.1"/>
    <property type="molecule type" value="Genomic_DNA"/>
</dbReference>
<dbReference type="InterPro" id="IPR029058">
    <property type="entry name" value="AB_hydrolase_fold"/>
</dbReference>
<dbReference type="EMBL" id="CP017476">
    <property type="protein sequence ID" value="AOW12362.1"/>
    <property type="molecule type" value="Genomic_DNA"/>
</dbReference>
<name>A0A167ICV8_9BURK</name>
<accession>A0A167ICV8</accession>
<keyword evidence="4" id="KW-1185">Reference proteome</keyword>
<evidence type="ECO:0000313" key="5">
    <source>
        <dbReference type="Proteomes" id="UP000185680"/>
    </source>
</evidence>
<dbReference type="Pfam" id="PF00561">
    <property type="entry name" value="Abhydrolase_1"/>
    <property type="match status" value="1"/>
</dbReference>
<reference evidence="3 4" key="1">
    <citation type="submission" date="2016-02" db="EMBL/GenBank/DDBJ databases">
        <title>Draft genome sequence of Hydrogenophaga sp. LPB0072.</title>
        <authorList>
            <person name="Shin S.-K."/>
            <person name="Yi H."/>
        </authorList>
    </citation>
    <scope>NUCLEOTIDE SEQUENCE [LARGE SCALE GENOMIC DNA]</scope>
    <source>
        <strain evidence="3 4">LPB0072</strain>
    </source>
</reference>
<dbReference type="RefSeq" id="WP_066088798.1">
    <property type="nucleotide sequence ID" value="NZ_CP017476.1"/>
</dbReference>
<dbReference type="STRING" id="1763535.LPB072_05335"/>
<evidence type="ECO:0000313" key="3">
    <source>
        <dbReference type="EMBL" id="OAD42523.1"/>
    </source>
</evidence>
<dbReference type="InterPro" id="IPR000073">
    <property type="entry name" value="AB_hydrolase_1"/>
</dbReference>
<protein>
    <submittedName>
        <fullName evidence="2">Alpha/beta hydrolase</fullName>
    </submittedName>
</protein>
<proteinExistence type="predicted"/>
<evidence type="ECO:0000313" key="4">
    <source>
        <dbReference type="Proteomes" id="UP000185657"/>
    </source>
</evidence>
<dbReference type="GO" id="GO:0016787">
    <property type="term" value="F:hydrolase activity"/>
    <property type="evidence" value="ECO:0007669"/>
    <property type="project" value="UniProtKB-KW"/>
</dbReference>
<dbReference type="SUPFAM" id="SSF53474">
    <property type="entry name" value="alpha/beta-Hydrolases"/>
    <property type="match status" value="1"/>
</dbReference>
<dbReference type="Proteomes" id="UP000185657">
    <property type="component" value="Unassembled WGS sequence"/>
</dbReference>
<dbReference type="KEGG" id="hyl:LPB072_05335"/>